<dbReference type="PANTHER" id="PTHR42856:SF1">
    <property type="entry name" value="ACYL-COENZYME A THIOESTERASE PAAI"/>
    <property type="match status" value="1"/>
</dbReference>
<dbReference type="EMBL" id="CP069127">
    <property type="protein sequence ID" value="QRG67094.1"/>
    <property type="molecule type" value="Genomic_DNA"/>
</dbReference>
<evidence type="ECO:0000313" key="3">
    <source>
        <dbReference type="EMBL" id="QRG67094.1"/>
    </source>
</evidence>
<dbReference type="NCBIfam" id="TIGR02286">
    <property type="entry name" value="PaaD"/>
    <property type="match status" value="1"/>
</dbReference>
<accession>A0ABX7FN47</accession>
<dbReference type="RefSeq" id="WP_203354158.1">
    <property type="nucleotide sequence ID" value="NZ_CP069127.1"/>
</dbReference>
<dbReference type="InterPro" id="IPR052723">
    <property type="entry name" value="Acyl-CoA_thioesterase_PaaI"/>
</dbReference>
<reference evidence="3 4" key="1">
    <citation type="submission" date="2021-01" db="EMBL/GenBank/DDBJ databases">
        <title>Identification of strong promoters based on the transcriptome of Brevibacillus choshinensis.</title>
        <authorList>
            <person name="Yao D."/>
            <person name="Zhang K."/>
            <person name="Wu J."/>
        </authorList>
    </citation>
    <scope>NUCLEOTIDE SEQUENCE [LARGE SCALE GENOMIC DNA]</scope>
    <source>
        <strain evidence="3 4">HPD31-SP3</strain>
    </source>
</reference>
<dbReference type="InterPro" id="IPR029069">
    <property type="entry name" value="HotDog_dom_sf"/>
</dbReference>
<evidence type="ECO:0000256" key="1">
    <source>
        <dbReference type="ARBA" id="ARBA00022801"/>
    </source>
</evidence>
<dbReference type="CDD" id="cd03443">
    <property type="entry name" value="PaaI_thioesterase"/>
    <property type="match status" value="1"/>
</dbReference>
<dbReference type="Proteomes" id="UP000596248">
    <property type="component" value="Chromosome"/>
</dbReference>
<organism evidence="3 4">
    <name type="scientific">Brevibacillus choshinensis</name>
    <dbReference type="NCBI Taxonomy" id="54911"/>
    <lineage>
        <taxon>Bacteria</taxon>
        <taxon>Bacillati</taxon>
        <taxon>Bacillota</taxon>
        <taxon>Bacilli</taxon>
        <taxon>Bacillales</taxon>
        <taxon>Paenibacillaceae</taxon>
        <taxon>Brevibacillus</taxon>
    </lineage>
</organism>
<keyword evidence="4" id="KW-1185">Reference proteome</keyword>
<gene>
    <name evidence="3" type="primary">paaI</name>
    <name evidence="3" type="ORF">JNE38_27120</name>
</gene>
<dbReference type="InterPro" id="IPR003736">
    <property type="entry name" value="PAAI_dom"/>
</dbReference>
<evidence type="ECO:0000259" key="2">
    <source>
        <dbReference type="Pfam" id="PF03061"/>
    </source>
</evidence>
<sequence length="156" mass="17385">MSAKPFVDESKLHRERYDEICERLVNDRYAQFLGIKLIELGEGTATAELTVQDHMLNAHGTAHGAVIFSLADFVFAAACNSYGKTSVALSMNIGFLAAGFKGNRLVATATEEKKNNRTAWYRIRVESENELIATLDALAYRKNEYFVSTEDEAQPN</sequence>
<dbReference type="InterPro" id="IPR006683">
    <property type="entry name" value="Thioestr_dom"/>
</dbReference>
<proteinExistence type="predicted"/>
<feature type="domain" description="Thioesterase" evidence="2">
    <location>
        <begin position="59"/>
        <end position="130"/>
    </location>
</feature>
<dbReference type="NCBIfam" id="TIGR00369">
    <property type="entry name" value="unchar_dom_1"/>
    <property type="match status" value="1"/>
</dbReference>
<name>A0ABX7FN47_BRECH</name>
<dbReference type="Pfam" id="PF03061">
    <property type="entry name" value="4HBT"/>
    <property type="match status" value="1"/>
</dbReference>
<protein>
    <submittedName>
        <fullName evidence="3">Hydroxyphenylacetyl-CoA thioesterase PaaI</fullName>
    </submittedName>
</protein>
<keyword evidence="1" id="KW-0378">Hydrolase</keyword>
<evidence type="ECO:0000313" key="4">
    <source>
        <dbReference type="Proteomes" id="UP000596248"/>
    </source>
</evidence>
<dbReference type="SUPFAM" id="SSF54637">
    <property type="entry name" value="Thioesterase/thiol ester dehydrase-isomerase"/>
    <property type="match status" value="1"/>
</dbReference>
<dbReference type="InterPro" id="IPR011973">
    <property type="entry name" value="PaaD"/>
</dbReference>
<dbReference type="PANTHER" id="PTHR42856">
    <property type="entry name" value="ACYL-COENZYME A THIOESTERASE PAAI"/>
    <property type="match status" value="1"/>
</dbReference>
<dbReference type="Gene3D" id="3.10.129.10">
    <property type="entry name" value="Hotdog Thioesterase"/>
    <property type="match status" value="1"/>
</dbReference>